<feature type="transmembrane region" description="Helical" evidence="6">
    <location>
        <begin position="208"/>
        <end position="228"/>
    </location>
</feature>
<evidence type="ECO:0000256" key="6">
    <source>
        <dbReference type="SAM" id="Phobius"/>
    </source>
</evidence>
<feature type="region of interest" description="Disordered" evidence="5">
    <location>
        <begin position="340"/>
        <end position="362"/>
    </location>
</feature>
<dbReference type="CDD" id="cd09319">
    <property type="entry name" value="TDT_like_1"/>
    <property type="match status" value="1"/>
</dbReference>
<keyword evidence="2 6" id="KW-0812">Transmembrane</keyword>
<dbReference type="AlphaFoldDB" id="A0A5J6G290"/>
<organism evidence="7 8">
    <name type="scientific">Streptomyces kanamyceticus</name>
    <dbReference type="NCBI Taxonomy" id="1967"/>
    <lineage>
        <taxon>Bacteria</taxon>
        <taxon>Bacillati</taxon>
        <taxon>Actinomycetota</taxon>
        <taxon>Actinomycetes</taxon>
        <taxon>Kitasatosporales</taxon>
        <taxon>Streptomycetaceae</taxon>
        <taxon>Streptomyces</taxon>
    </lineage>
</organism>
<dbReference type="GO" id="GO:0055085">
    <property type="term" value="P:transmembrane transport"/>
    <property type="evidence" value="ECO:0007669"/>
    <property type="project" value="InterPro"/>
</dbReference>
<dbReference type="GO" id="GO:0016020">
    <property type="term" value="C:membrane"/>
    <property type="evidence" value="ECO:0007669"/>
    <property type="project" value="UniProtKB-SubCell"/>
</dbReference>
<feature type="transmembrane region" description="Helical" evidence="6">
    <location>
        <begin position="84"/>
        <end position="102"/>
    </location>
</feature>
<evidence type="ECO:0000256" key="2">
    <source>
        <dbReference type="ARBA" id="ARBA00022692"/>
    </source>
</evidence>
<comment type="subcellular location">
    <subcellularLocation>
        <location evidence="1">Membrane</location>
        <topology evidence="1">Multi-pass membrane protein</topology>
    </subcellularLocation>
</comment>
<keyword evidence="3 6" id="KW-1133">Transmembrane helix</keyword>
<dbReference type="Proteomes" id="UP000325529">
    <property type="component" value="Chromosome"/>
</dbReference>
<evidence type="ECO:0000256" key="1">
    <source>
        <dbReference type="ARBA" id="ARBA00004141"/>
    </source>
</evidence>
<feature type="compositionally biased region" description="Low complexity" evidence="5">
    <location>
        <begin position="345"/>
        <end position="362"/>
    </location>
</feature>
<evidence type="ECO:0000313" key="7">
    <source>
        <dbReference type="EMBL" id="QEU89689.1"/>
    </source>
</evidence>
<feature type="transmembrane region" description="Helical" evidence="6">
    <location>
        <begin position="312"/>
        <end position="331"/>
    </location>
</feature>
<keyword evidence="8" id="KW-1185">Reference proteome</keyword>
<evidence type="ECO:0000256" key="5">
    <source>
        <dbReference type="SAM" id="MobiDB-lite"/>
    </source>
</evidence>
<feature type="transmembrane region" description="Helical" evidence="6">
    <location>
        <begin position="280"/>
        <end position="300"/>
    </location>
</feature>
<feature type="transmembrane region" description="Helical" evidence="6">
    <location>
        <begin position="46"/>
        <end position="64"/>
    </location>
</feature>
<feature type="transmembrane region" description="Helical" evidence="6">
    <location>
        <begin position="175"/>
        <end position="196"/>
    </location>
</feature>
<reference evidence="7 8" key="1">
    <citation type="submission" date="2017-09" db="EMBL/GenBank/DDBJ databases">
        <authorList>
            <person name="Lee N."/>
            <person name="Cho B.-K."/>
        </authorList>
    </citation>
    <scope>NUCLEOTIDE SEQUENCE [LARGE SCALE GENOMIC DNA]</scope>
    <source>
        <strain evidence="7 8">ATCC 12853</strain>
    </source>
</reference>
<protein>
    <submittedName>
        <fullName evidence="7">C4-dicarboxylate transporter</fullName>
    </submittedName>
</protein>
<sequence length="385" mass="40546">MSLPVPRLPPAERCRDLPPACFAPVMATGIVARALNEAHAVTVGKALFVAAALLHTALLAGLAVKAVRHTDRLLAELRDPARAFGHFTLVAACGVLAARLGAGQLRAVAYGLLVLAAAAWAVIAAHVVAGLRRALRSALPRADGTWFLAVVGLQSIGLAFVAVDPRPLPVAVSLVLWAGGVLLYVTVLAAVAWRLGCHPPGPQLLTPAYWVTMGAVAISTLCGTQLAVHTEALPGPVTGLVTAAVTVLWGWATLLVPPLIAAGAWRHLRHRVRSGGEPALWCIVFPLGMYTTATARLAAARGYAFLSDAVQPMAWTALAAWLVITASRLRARWSADRTRRRGGRSVRTASHQLRTSARSRAVASGASTGKWWLPRSTSTMSKRSP</sequence>
<gene>
    <name evidence="7" type="ORF">CP970_00805</name>
</gene>
<proteinExistence type="predicted"/>
<name>A0A5J6G290_STRKN</name>
<dbReference type="KEGG" id="ska:CP970_00805"/>
<dbReference type="Pfam" id="PF03595">
    <property type="entry name" value="SLAC1"/>
    <property type="match status" value="1"/>
</dbReference>
<keyword evidence="4 6" id="KW-0472">Membrane</keyword>
<dbReference type="EMBL" id="CP023699">
    <property type="protein sequence ID" value="QEU89689.1"/>
    <property type="molecule type" value="Genomic_DNA"/>
</dbReference>
<evidence type="ECO:0000313" key="8">
    <source>
        <dbReference type="Proteomes" id="UP000325529"/>
    </source>
</evidence>
<evidence type="ECO:0000256" key="3">
    <source>
        <dbReference type="ARBA" id="ARBA00022989"/>
    </source>
</evidence>
<feature type="transmembrane region" description="Helical" evidence="6">
    <location>
        <begin position="248"/>
        <end position="268"/>
    </location>
</feature>
<feature type="transmembrane region" description="Helical" evidence="6">
    <location>
        <begin position="143"/>
        <end position="163"/>
    </location>
</feature>
<evidence type="ECO:0000256" key="4">
    <source>
        <dbReference type="ARBA" id="ARBA00023136"/>
    </source>
</evidence>
<dbReference type="InterPro" id="IPR038665">
    <property type="entry name" value="Voltage-dep_anion_channel_sf"/>
</dbReference>
<dbReference type="Gene3D" id="1.50.10.150">
    <property type="entry name" value="Voltage-dependent anion channel"/>
    <property type="match status" value="1"/>
</dbReference>
<feature type="transmembrane region" description="Helical" evidence="6">
    <location>
        <begin position="108"/>
        <end position="131"/>
    </location>
</feature>
<dbReference type="InterPro" id="IPR004695">
    <property type="entry name" value="SLAC1/Mae1/Ssu1/TehA"/>
</dbReference>
<accession>A0A5J6G290</accession>